<evidence type="ECO:0000256" key="1">
    <source>
        <dbReference type="SAM" id="MobiDB-lite"/>
    </source>
</evidence>
<keyword evidence="3" id="KW-1185">Reference proteome</keyword>
<gene>
    <name evidence="2" type="ORF">PMAYCL1PPCAC_03903</name>
</gene>
<dbReference type="EMBL" id="BTRK01000001">
    <property type="protein sequence ID" value="GMR33708.1"/>
    <property type="molecule type" value="Genomic_DNA"/>
</dbReference>
<feature type="non-terminal residue" evidence="2">
    <location>
        <position position="69"/>
    </location>
</feature>
<feature type="region of interest" description="Disordered" evidence="1">
    <location>
        <begin position="1"/>
        <end position="59"/>
    </location>
</feature>
<comment type="caution">
    <text evidence="2">The sequence shown here is derived from an EMBL/GenBank/DDBJ whole genome shotgun (WGS) entry which is preliminary data.</text>
</comment>
<protein>
    <submittedName>
        <fullName evidence="2">Uncharacterized protein</fullName>
    </submittedName>
</protein>
<dbReference type="Proteomes" id="UP001328107">
    <property type="component" value="Unassembled WGS sequence"/>
</dbReference>
<reference evidence="3" key="1">
    <citation type="submission" date="2022-10" db="EMBL/GenBank/DDBJ databases">
        <title>Genome assembly of Pristionchus species.</title>
        <authorList>
            <person name="Yoshida K."/>
            <person name="Sommer R.J."/>
        </authorList>
    </citation>
    <scope>NUCLEOTIDE SEQUENCE [LARGE SCALE GENOMIC DNA]</scope>
    <source>
        <strain evidence="3">RS5460</strain>
    </source>
</reference>
<dbReference type="AlphaFoldDB" id="A0AAN5C1T6"/>
<evidence type="ECO:0000313" key="3">
    <source>
        <dbReference type="Proteomes" id="UP001328107"/>
    </source>
</evidence>
<organism evidence="2 3">
    <name type="scientific">Pristionchus mayeri</name>
    <dbReference type="NCBI Taxonomy" id="1317129"/>
    <lineage>
        <taxon>Eukaryota</taxon>
        <taxon>Metazoa</taxon>
        <taxon>Ecdysozoa</taxon>
        <taxon>Nematoda</taxon>
        <taxon>Chromadorea</taxon>
        <taxon>Rhabditida</taxon>
        <taxon>Rhabditina</taxon>
        <taxon>Diplogasteromorpha</taxon>
        <taxon>Diplogasteroidea</taxon>
        <taxon>Neodiplogasteridae</taxon>
        <taxon>Pristionchus</taxon>
    </lineage>
</organism>
<proteinExistence type="predicted"/>
<name>A0AAN5C1T6_9BILA</name>
<feature type="non-terminal residue" evidence="2">
    <location>
        <position position="1"/>
    </location>
</feature>
<accession>A0AAN5C1T6</accession>
<evidence type="ECO:0000313" key="2">
    <source>
        <dbReference type="EMBL" id="GMR33708.1"/>
    </source>
</evidence>
<sequence length="69" mass="7159">HRPDDTDDGGVRGQSGGASEGQNGDARRSTEAGRSTALQYAAQNDRRQPQDGQGGASSALLVRHRALLG</sequence>
<feature type="compositionally biased region" description="Polar residues" evidence="1">
    <location>
        <begin position="32"/>
        <end position="42"/>
    </location>
</feature>